<gene>
    <name evidence="10" type="ORF">GCM10007964_02510</name>
</gene>
<keyword evidence="3" id="KW-0808">Transferase</keyword>
<dbReference type="PROSITE" id="PS50011">
    <property type="entry name" value="PROTEIN_KINASE_DOM"/>
    <property type="match status" value="1"/>
</dbReference>
<dbReference type="Proteomes" id="UP000645217">
    <property type="component" value="Unassembled WGS sequence"/>
</dbReference>
<keyword evidence="11" id="KW-1185">Reference proteome</keyword>
<sequence>MLLAARYRLDEPLGRGGMGEVWRATDEVLARRVAVKLLPAETMGRSAAARFRQEAQATARLNHPNVVAIHDFGEADGRLFLVMELIEGGNLADRLAAAGALGIEEVVRIGTQTAAGLAAAHRLGVVHRDVKPANLLLAADGTVKVVDFGIARLADQAGAALTGTGMIVGTGAYLAPERALGREALPASDVYALGCVLYELLAGRPPFRADTPTALLFQHVQVAPAPVRLQRADVPPALDDLLMRLLAKEPEARPPADQVAHHLTAHSAPHPATPHHLPPPPPPAPHHVPAPPAPTSPLPARHPAGHPAAAPHLDPASVHSVPPPVPATAPQAPPGRGGTPATRFLAPLPGDGSDVRPSFAVTAWRSLRRGERRPVLAVAGVAAVALVAVLAVTFQPSGAGGGSGATAAPLSPATAGSASTAEPASPPISAAPTPSVSPPATTAPPSPVPSPSSVVAVGPKRLSDDPRVLLAQLGQGLAWAAEQGRLDPRVAERARHDLAEAQGRFARRGGPREWREAAERVRKVLRDLDEAQRGGRFDPGPALTRLLTHLSGLLDDHHRRRGPR</sequence>
<dbReference type="PANTHER" id="PTHR43289">
    <property type="entry name" value="MITOGEN-ACTIVATED PROTEIN KINASE KINASE KINASE 20-RELATED"/>
    <property type="match status" value="1"/>
</dbReference>
<evidence type="ECO:0000256" key="5">
    <source>
        <dbReference type="ARBA" id="ARBA00022777"/>
    </source>
</evidence>
<feature type="region of interest" description="Disordered" evidence="8">
    <location>
        <begin position="266"/>
        <end position="356"/>
    </location>
</feature>
<evidence type="ECO:0000259" key="9">
    <source>
        <dbReference type="PROSITE" id="PS50011"/>
    </source>
</evidence>
<dbReference type="Gene3D" id="3.30.200.20">
    <property type="entry name" value="Phosphorylase Kinase, domain 1"/>
    <property type="match status" value="1"/>
</dbReference>
<keyword evidence="4 7" id="KW-0547">Nucleotide-binding</keyword>
<keyword evidence="2" id="KW-0723">Serine/threonine-protein kinase</keyword>
<dbReference type="EMBL" id="BMNT01000001">
    <property type="protein sequence ID" value="GGK62879.1"/>
    <property type="molecule type" value="Genomic_DNA"/>
</dbReference>
<keyword evidence="6 7" id="KW-0067">ATP-binding</keyword>
<feature type="binding site" evidence="7">
    <location>
        <position position="36"/>
    </location>
    <ligand>
        <name>ATP</name>
        <dbReference type="ChEBI" id="CHEBI:30616"/>
    </ligand>
</feature>
<reference evidence="10" key="1">
    <citation type="journal article" date="2014" name="Int. J. Syst. Evol. Microbiol.">
        <title>Complete genome sequence of Corynebacterium casei LMG S-19264T (=DSM 44701T), isolated from a smear-ripened cheese.</title>
        <authorList>
            <consortium name="US DOE Joint Genome Institute (JGI-PGF)"/>
            <person name="Walter F."/>
            <person name="Albersmeier A."/>
            <person name="Kalinowski J."/>
            <person name="Ruckert C."/>
        </authorList>
    </citation>
    <scope>NUCLEOTIDE SEQUENCE</scope>
    <source>
        <strain evidence="10">JCM 13064</strain>
    </source>
</reference>
<dbReference type="PROSITE" id="PS00107">
    <property type="entry name" value="PROTEIN_KINASE_ATP"/>
    <property type="match status" value="1"/>
</dbReference>
<evidence type="ECO:0000256" key="1">
    <source>
        <dbReference type="ARBA" id="ARBA00012513"/>
    </source>
</evidence>
<dbReference type="SMART" id="SM00220">
    <property type="entry name" value="S_TKc"/>
    <property type="match status" value="1"/>
</dbReference>
<feature type="region of interest" description="Disordered" evidence="8">
    <location>
        <begin position="399"/>
        <end position="459"/>
    </location>
</feature>
<organism evidence="10 11">
    <name type="scientific">Sphaerisporangium melleum</name>
    <dbReference type="NCBI Taxonomy" id="321316"/>
    <lineage>
        <taxon>Bacteria</taxon>
        <taxon>Bacillati</taxon>
        <taxon>Actinomycetota</taxon>
        <taxon>Actinomycetes</taxon>
        <taxon>Streptosporangiales</taxon>
        <taxon>Streptosporangiaceae</taxon>
        <taxon>Sphaerisporangium</taxon>
    </lineage>
</organism>
<dbReference type="CDD" id="cd14014">
    <property type="entry name" value="STKc_PknB_like"/>
    <property type="match status" value="1"/>
</dbReference>
<keyword evidence="5" id="KW-0418">Kinase</keyword>
<dbReference type="AlphaFoldDB" id="A0A917QQ77"/>
<dbReference type="FunFam" id="1.10.510.10:FF:000021">
    <property type="entry name" value="Serine/threonine protein kinase"/>
    <property type="match status" value="1"/>
</dbReference>
<dbReference type="InterPro" id="IPR017441">
    <property type="entry name" value="Protein_kinase_ATP_BS"/>
</dbReference>
<evidence type="ECO:0000256" key="2">
    <source>
        <dbReference type="ARBA" id="ARBA00022527"/>
    </source>
</evidence>
<proteinExistence type="predicted"/>
<evidence type="ECO:0000256" key="8">
    <source>
        <dbReference type="SAM" id="MobiDB-lite"/>
    </source>
</evidence>
<protein>
    <recommendedName>
        <fullName evidence="1">non-specific serine/threonine protein kinase</fullName>
        <ecNumber evidence="1">2.7.11.1</ecNumber>
    </recommendedName>
</protein>
<dbReference type="SUPFAM" id="SSF56112">
    <property type="entry name" value="Protein kinase-like (PK-like)"/>
    <property type="match status" value="1"/>
</dbReference>
<dbReference type="Pfam" id="PF00069">
    <property type="entry name" value="Pkinase"/>
    <property type="match status" value="1"/>
</dbReference>
<feature type="compositionally biased region" description="Pro residues" evidence="8">
    <location>
        <begin position="435"/>
        <end position="450"/>
    </location>
</feature>
<evidence type="ECO:0000256" key="7">
    <source>
        <dbReference type="PROSITE-ProRule" id="PRU10141"/>
    </source>
</evidence>
<evidence type="ECO:0000313" key="11">
    <source>
        <dbReference type="Proteomes" id="UP000645217"/>
    </source>
</evidence>
<name>A0A917QQ77_9ACTN</name>
<dbReference type="EC" id="2.7.11.1" evidence="1"/>
<dbReference type="InterPro" id="IPR008271">
    <property type="entry name" value="Ser/Thr_kinase_AS"/>
</dbReference>
<evidence type="ECO:0000256" key="6">
    <source>
        <dbReference type="ARBA" id="ARBA00022840"/>
    </source>
</evidence>
<dbReference type="PROSITE" id="PS00108">
    <property type="entry name" value="PROTEIN_KINASE_ST"/>
    <property type="match status" value="1"/>
</dbReference>
<comment type="caution">
    <text evidence="10">The sequence shown here is derived from an EMBL/GenBank/DDBJ whole genome shotgun (WGS) entry which is preliminary data.</text>
</comment>
<dbReference type="Gene3D" id="1.10.510.10">
    <property type="entry name" value="Transferase(Phosphotransferase) domain 1"/>
    <property type="match status" value="1"/>
</dbReference>
<evidence type="ECO:0000313" key="10">
    <source>
        <dbReference type="EMBL" id="GGK62879.1"/>
    </source>
</evidence>
<feature type="compositionally biased region" description="Pro residues" evidence="8">
    <location>
        <begin position="276"/>
        <end position="297"/>
    </location>
</feature>
<feature type="compositionally biased region" description="Low complexity" evidence="8">
    <location>
        <begin position="405"/>
        <end position="434"/>
    </location>
</feature>
<dbReference type="GO" id="GO:0004674">
    <property type="term" value="F:protein serine/threonine kinase activity"/>
    <property type="evidence" value="ECO:0007669"/>
    <property type="project" value="UniProtKB-KW"/>
</dbReference>
<evidence type="ECO:0000256" key="4">
    <source>
        <dbReference type="ARBA" id="ARBA00022741"/>
    </source>
</evidence>
<dbReference type="PANTHER" id="PTHR43289:SF6">
    <property type="entry name" value="SERINE_THREONINE-PROTEIN KINASE NEKL-3"/>
    <property type="match status" value="1"/>
</dbReference>
<dbReference type="GO" id="GO:0005524">
    <property type="term" value="F:ATP binding"/>
    <property type="evidence" value="ECO:0007669"/>
    <property type="project" value="UniProtKB-UniRule"/>
</dbReference>
<feature type="compositionally biased region" description="Low complexity" evidence="8">
    <location>
        <begin position="298"/>
        <end position="320"/>
    </location>
</feature>
<evidence type="ECO:0000256" key="3">
    <source>
        <dbReference type="ARBA" id="ARBA00022679"/>
    </source>
</evidence>
<dbReference type="InterPro" id="IPR011009">
    <property type="entry name" value="Kinase-like_dom_sf"/>
</dbReference>
<accession>A0A917QQ77</accession>
<feature type="domain" description="Protein kinase" evidence="9">
    <location>
        <begin position="7"/>
        <end position="273"/>
    </location>
</feature>
<feature type="compositionally biased region" description="Pro residues" evidence="8">
    <location>
        <begin position="321"/>
        <end position="333"/>
    </location>
</feature>
<reference evidence="10" key="2">
    <citation type="submission" date="2020-09" db="EMBL/GenBank/DDBJ databases">
        <authorList>
            <person name="Sun Q."/>
            <person name="Ohkuma M."/>
        </authorList>
    </citation>
    <scope>NUCLEOTIDE SEQUENCE</scope>
    <source>
        <strain evidence="10">JCM 13064</strain>
    </source>
</reference>
<dbReference type="InterPro" id="IPR000719">
    <property type="entry name" value="Prot_kinase_dom"/>
</dbReference>
<dbReference type="RefSeq" id="WP_203967896.1">
    <property type="nucleotide sequence ID" value="NZ_BMNT01000001.1"/>
</dbReference>